<dbReference type="SUPFAM" id="SSF109709">
    <property type="entry name" value="KorB DNA-binding domain-like"/>
    <property type="match status" value="1"/>
</dbReference>
<feature type="domain" description="ParB-like N-terminal" evidence="2">
    <location>
        <begin position="2"/>
        <end position="92"/>
    </location>
</feature>
<dbReference type="InterPro" id="IPR003115">
    <property type="entry name" value="ParB_N"/>
</dbReference>
<keyword evidence="4" id="KW-1185">Reference proteome</keyword>
<dbReference type="GO" id="GO:0005694">
    <property type="term" value="C:chromosome"/>
    <property type="evidence" value="ECO:0007669"/>
    <property type="project" value="TreeGrafter"/>
</dbReference>
<dbReference type="Gene3D" id="3.90.1530.10">
    <property type="entry name" value="Conserved hypothetical protein from pyrococcus furiosus pfu- 392566-001, ParB domain"/>
    <property type="match status" value="1"/>
</dbReference>
<organism evidence="3 4">
    <name type="scientific">Koleobacter methoxysyntrophicus</name>
    <dbReference type="NCBI Taxonomy" id="2751313"/>
    <lineage>
        <taxon>Bacteria</taxon>
        <taxon>Bacillati</taxon>
        <taxon>Bacillota</taxon>
        <taxon>Clostridia</taxon>
        <taxon>Koleobacterales</taxon>
        <taxon>Koleobacteraceae</taxon>
        <taxon>Koleobacter</taxon>
    </lineage>
</organism>
<keyword evidence="1" id="KW-0175">Coiled coil</keyword>
<evidence type="ECO:0000313" key="4">
    <source>
        <dbReference type="Proteomes" id="UP000662904"/>
    </source>
</evidence>
<dbReference type="Pfam" id="PF02195">
    <property type="entry name" value="ParB_N"/>
    <property type="match status" value="1"/>
</dbReference>
<dbReference type="PANTHER" id="PTHR33375:SF1">
    <property type="entry name" value="CHROMOSOME-PARTITIONING PROTEIN PARB-RELATED"/>
    <property type="match status" value="1"/>
</dbReference>
<dbReference type="KEGG" id="kme:H0A61_03006"/>
<accession>A0A8A0RTX9</accession>
<dbReference type="Gene3D" id="1.10.10.2830">
    <property type="match status" value="1"/>
</dbReference>
<reference evidence="3" key="1">
    <citation type="submission" date="2020-07" db="EMBL/GenBank/DDBJ databases">
        <title>Koleobacter methoxysyntrophicus gen. nov., sp. nov., a novel anaerobic bacterium isolated from deep subsurface oil field and proposal of Koleobacterales ord. nov. in the phylum Firmicutes.</title>
        <authorList>
            <person name="Sakamoto S."/>
            <person name="Tamaki H."/>
        </authorList>
    </citation>
    <scope>NUCLEOTIDE SEQUENCE</scope>
    <source>
        <strain evidence="3">NRmbB1</strain>
    </source>
</reference>
<protein>
    <submittedName>
        <fullName evidence="3">Putative chromosome-partitioning protein ParB</fullName>
    </submittedName>
</protein>
<dbReference type="AlphaFoldDB" id="A0A8A0RTX9"/>
<evidence type="ECO:0000313" key="3">
    <source>
        <dbReference type="EMBL" id="QSQ10596.1"/>
    </source>
</evidence>
<dbReference type="InterPro" id="IPR036086">
    <property type="entry name" value="ParB/Sulfiredoxin_sf"/>
</dbReference>
<gene>
    <name evidence="3" type="primary">parB</name>
    <name evidence="3" type="ORF">H0A61_03006</name>
</gene>
<dbReference type="SUPFAM" id="SSF110849">
    <property type="entry name" value="ParB/Sulfiredoxin"/>
    <property type="match status" value="1"/>
</dbReference>
<dbReference type="RefSeq" id="WP_206707904.1">
    <property type="nucleotide sequence ID" value="NZ_CP059066.1"/>
</dbReference>
<dbReference type="Proteomes" id="UP000662904">
    <property type="component" value="Chromosome"/>
</dbReference>
<evidence type="ECO:0000259" key="2">
    <source>
        <dbReference type="SMART" id="SM00470"/>
    </source>
</evidence>
<sequence>MDKIKVQLLREHPRNKEFFDDIEGERWKDFVESIKTSGIIVPLVVTRDYTVVSGNQRLRAAKELGLEEVPCEVKTYEGKNGISKEDWILKDLIETNLRQRGIGNLNPVKTAKCIIELERIYGVKKGGYRGDLQNLGGQSPETGLSSPKNLQKKIIENTGLSKSRYHEIKKLNDLIPELQVLVESGRLSSSAGAQLAYLEPGQQKELYDTLGNAVANLKKSEAEAARKQMEETQKKLEEMQDKMAQLEKQKREAEKTKNQIERRLAEIKPEVVEKVPDDYIQIKKALEAVTARTEELTIRLKKIEEEKSELEKQNRQYFEELKRTKKERDKYIKELSAYDRARTEEKYNFQLTQKLSDFAGEISRGVAELEMLLEKKSYLDDKNTQILIERIINNLDDAKNRLSRWRLSQKEVIEIGFAVNDS</sequence>
<dbReference type="SMART" id="SM00470">
    <property type="entry name" value="ParB"/>
    <property type="match status" value="1"/>
</dbReference>
<dbReference type="InterPro" id="IPR050336">
    <property type="entry name" value="Chromosome_partition/occlusion"/>
</dbReference>
<dbReference type="GO" id="GO:0007059">
    <property type="term" value="P:chromosome segregation"/>
    <property type="evidence" value="ECO:0007669"/>
    <property type="project" value="TreeGrafter"/>
</dbReference>
<dbReference type="PANTHER" id="PTHR33375">
    <property type="entry name" value="CHROMOSOME-PARTITIONING PROTEIN PARB-RELATED"/>
    <property type="match status" value="1"/>
</dbReference>
<name>A0A8A0RTX9_9FIRM</name>
<dbReference type="EMBL" id="CP059066">
    <property type="protein sequence ID" value="QSQ10596.1"/>
    <property type="molecule type" value="Genomic_DNA"/>
</dbReference>
<proteinExistence type="predicted"/>
<feature type="coiled-coil region" evidence="1">
    <location>
        <begin position="212"/>
        <end position="341"/>
    </location>
</feature>
<evidence type="ECO:0000256" key="1">
    <source>
        <dbReference type="SAM" id="Coils"/>
    </source>
</evidence>